<dbReference type="InterPro" id="IPR014224">
    <property type="entry name" value="Spore_cortex_SleB"/>
</dbReference>
<organism evidence="11 12">
    <name type="scientific">Crassaminicella thermophila</name>
    <dbReference type="NCBI Taxonomy" id="2599308"/>
    <lineage>
        <taxon>Bacteria</taxon>
        <taxon>Bacillati</taxon>
        <taxon>Bacillota</taxon>
        <taxon>Clostridia</taxon>
        <taxon>Eubacteriales</taxon>
        <taxon>Clostridiaceae</taxon>
        <taxon>Crassaminicella</taxon>
    </lineage>
</organism>
<proteinExistence type="inferred from homology"/>
<dbReference type="AlphaFoldDB" id="A0A5C0SFM0"/>
<evidence type="ECO:0000256" key="4">
    <source>
        <dbReference type="ARBA" id="ARBA00022729"/>
    </source>
</evidence>
<dbReference type="Pfam" id="PF07486">
    <property type="entry name" value="Hydrolase_2"/>
    <property type="match status" value="1"/>
</dbReference>
<evidence type="ECO:0000256" key="7">
    <source>
        <dbReference type="ARBA" id="ARBA00023316"/>
    </source>
</evidence>
<evidence type="ECO:0000313" key="11">
    <source>
        <dbReference type="EMBL" id="QEK13273.1"/>
    </source>
</evidence>
<gene>
    <name evidence="11" type="primary">sleB</name>
    <name evidence="11" type="ORF">FQB35_13885</name>
</gene>
<comment type="similarity">
    <text evidence="1">Belongs to the SleB family.</text>
</comment>
<sequence>MRRKLFFISFFIIISLCLSLTYDSYFNIGSALETLYWGSSGSEVKQLQTKLKNWGYYDGPIDGVFGGGTFEAVKKFQKKNGLTVDGVVGPKTAEKLGFPVEKTTKGADYRPSSQGTTRNDEVTLLAKAITGEARGEPYIGQVAVGAVILNRTRHPSFPNTIAGVIYQPGAFTAVSDGQINLPPEDSCIKAAQDALNGWDPTGGCLYYWNPATATSKWIWSRKVVKKIGKHWFGN</sequence>
<dbReference type="Gene3D" id="1.10.101.10">
    <property type="entry name" value="PGBD-like superfamily/PGBD"/>
    <property type="match status" value="1"/>
</dbReference>
<keyword evidence="12" id="KW-1185">Reference proteome</keyword>
<keyword evidence="7" id="KW-0961">Cell wall biogenesis/degradation</keyword>
<dbReference type="GO" id="GO:0030435">
    <property type="term" value="P:sporulation resulting in formation of a cellular spore"/>
    <property type="evidence" value="ECO:0007669"/>
    <property type="project" value="UniProtKB-KW"/>
</dbReference>
<feature type="domain" description="Cell wall hydrolase SleB" evidence="10">
    <location>
        <begin position="135"/>
        <end position="232"/>
    </location>
</feature>
<keyword evidence="6" id="KW-0749">Sporulation</keyword>
<dbReference type="Gene3D" id="1.10.10.2520">
    <property type="entry name" value="Cell wall hydrolase SleB, domain 1"/>
    <property type="match status" value="1"/>
</dbReference>
<dbReference type="InterPro" id="IPR002477">
    <property type="entry name" value="Peptidoglycan-bd-like"/>
</dbReference>
<dbReference type="InterPro" id="IPR036365">
    <property type="entry name" value="PGBD-like_sf"/>
</dbReference>
<name>A0A5C0SFM0_CRATE</name>
<reference evidence="11 12" key="1">
    <citation type="submission" date="2019-07" db="EMBL/GenBank/DDBJ databases">
        <title>Complete genome of Crassaminicella thermophila SY095.</title>
        <authorList>
            <person name="Li X."/>
        </authorList>
    </citation>
    <scope>NUCLEOTIDE SEQUENCE [LARGE SCALE GENOMIC DNA]</scope>
    <source>
        <strain evidence="11 12">SY095</strain>
    </source>
</reference>
<dbReference type="RefSeq" id="WP_148810445.1">
    <property type="nucleotide sequence ID" value="NZ_CP042243.1"/>
</dbReference>
<keyword evidence="3" id="KW-0309">Germination</keyword>
<dbReference type="KEGG" id="crs:FQB35_13885"/>
<evidence type="ECO:0000256" key="8">
    <source>
        <dbReference type="NCBIfam" id="TIGR02869"/>
    </source>
</evidence>
<evidence type="ECO:0000256" key="2">
    <source>
        <dbReference type="ARBA" id="ARBA00018364"/>
    </source>
</evidence>
<dbReference type="NCBIfam" id="TIGR02869">
    <property type="entry name" value="spore_SleB"/>
    <property type="match status" value="1"/>
</dbReference>
<evidence type="ECO:0000256" key="1">
    <source>
        <dbReference type="ARBA" id="ARBA00007010"/>
    </source>
</evidence>
<dbReference type="SUPFAM" id="SSF47090">
    <property type="entry name" value="PGBD-like"/>
    <property type="match status" value="1"/>
</dbReference>
<dbReference type="GO" id="GO:0071555">
    <property type="term" value="P:cell wall organization"/>
    <property type="evidence" value="ECO:0007669"/>
    <property type="project" value="UniProtKB-KW"/>
</dbReference>
<dbReference type="InterPro" id="IPR042047">
    <property type="entry name" value="SleB_dom1"/>
</dbReference>
<feature type="domain" description="Peptidoglycan binding-like" evidence="9">
    <location>
        <begin position="40"/>
        <end position="96"/>
    </location>
</feature>
<keyword evidence="5" id="KW-0378">Hydrolase</keyword>
<evidence type="ECO:0000259" key="9">
    <source>
        <dbReference type="Pfam" id="PF01471"/>
    </source>
</evidence>
<evidence type="ECO:0000256" key="5">
    <source>
        <dbReference type="ARBA" id="ARBA00022801"/>
    </source>
</evidence>
<evidence type="ECO:0000259" key="10">
    <source>
        <dbReference type="Pfam" id="PF07486"/>
    </source>
</evidence>
<dbReference type="OrthoDB" id="9785345at2"/>
<dbReference type="InterPro" id="IPR036366">
    <property type="entry name" value="PGBDSf"/>
</dbReference>
<evidence type="ECO:0000256" key="6">
    <source>
        <dbReference type="ARBA" id="ARBA00022969"/>
    </source>
</evidence>
<dbReference type="GO" id="GO:0016787">
    <property type="term" value="F:hydrolase activity"/>
    <property type="evidence" value="ECO:0007669"/>
    <property type="project" value="UniProtKB-KW"/>
</dbReference>
<protein>
    <recommendedName>
        <fullName evidence="2 8">Spore cortex-lytic enzyme</fullName>
    </recommendedName>
</protein>
<dbReference type="InterPro" id="IPR011105">
    <property type="entry name" value="Cell_wall_hydrolase_SleB"/>
</dbReference>
<dbReference type="GO" id="GO:0009847">
    <property type="term" value="P:spore germination"/>
    <property type="evidence" value="ECO:0007669"/>
    <property type="project" value="UniProtKB-UniRule"/>
</dbReference>
<accession>A0A5C0SFM0</accession>
<dbReference type="EMBL" id="CP042243">
    <property type="protein sequence ID" value="QEK13273.1"/>
    <property type="molecule type" value="Genomic_DNA"/>
</dbReference>
<evidence type="ECO:0000313" key="12">
    <source>
        <dbReference type="Proteomes" id="UP000324646"/>
    </source>
</evidence>
<keyword evidence="4" id="KW-0732">Signal</keyword>
<dbReference type="Gene3D" id="6.20.240.60">
    <property type="match status" value="1"/>
</dbReference>
<evidence type="ECO:0000256" key="3">
    <source>
        <dbReference type="ARBA" id="ARBA00022544"/>
    </source>
</evidence>
<dbReference type="Proteomes" id="UP000324646">
    <property type="component" value="Chromosome"/>
</dbReference>
<dbReference type="Pfam" id="PF01471">
    <property type="entry name" value="PG_binding_1"/>
    <property type="match status" value="1"/>
</dbReference>